<reference evidence="1 2" key="1">
    <citation type="submission" date="2017-05" db="EMBL/GenBank/DDBJ databases">
        <title>Bifidobacterium vansinderenii sp. nov.</title>
        <authorList>
            <person name="Lugli G.A."/>
            <person name="Duranti S."/>
            <person name="Mangifesta M."/>
        </authorList>
    </citation>
    <scope>NUCLEOTIDE SEQUENCE [LARGE SCALE GENOMIC DNA]</scope>
    <source>
        <strain evidence="1 2">Tam10B</strain>
    </source>
</reference>
<evidence type="ECO:0000313" key="1">
    <source>
        <dbReference type="EMBL" id="OXN00795.1"/>
    </source>
</evidence>
<evidence type="ECO:0000313" key="2">
    <source>
        <dbReference type="Proteomes" id="UP000215433"/>
    </source>
</evidence>
<gene>
    <name evidence="1" type="ORF">Tam10B_0750</name>
</gene>
<dbReference type="EMBL" id="NEWD01000007">
    <property type="protein sequence ID" value="OXN00795.1"/>
    <property type="molecule type" value="Genomic_DNA"/>
</dbReference>
<dbReference type="Proteomes" id="UP000215433">
    <property type="component" value="Unassembled WGS sequence"/>
</dbReference>
<dbReference type="AlphaFoldDB" id="A0A229VYV9"/>
<keyword evidence="2" id="KW-1185">Reference proteome</keyword>
<protein>
    <submittedName>
        <fullName evidence="1">Uncharacterized protein</fullName>
    </submittedName>
</protein>
<accession>A0A229VYV9</accession>
<organism evidence="1 2">
    <name type="scientific">Bifidobacterium vansinderenii</name>
    <dbReference type="NCBI Taxonomy" id="1984871"/>
    <lineage>
        <taxon>Bacteria</taxon>
        <taxon>Bacillati</taxon>
        <taxon>Actinomycetota</taxon>
        <taxon>Actinomycetes</taxon>
        <taxon>Bifidobacteriales</taxon>
        <taxon>Bifidobacteriaceae</taxon>
        <taxon>Bifidobacterium</taxon>
    </lineage>
</organism>
<comment type="caution">
    <text evidence="1">The sequence shown here is derived from an EMBL/GenBank/DDBJ whole genome shotgun (WGS) entry which is preliminary data.</text>
</comment>
<name>A0A229VYV9_9BIFI</name>
<proteinExistence type="predicted"/>
<sequence>MNIAENDFALPQSMQGDNMTAKLNRAKAFNTLATEGELIRLEALCRISDCLCAVALNHLLDDKDDSDGQHDRPTA</sequence>
<dbReference type="RefSeq" id="WP_093959936.1">
    <property type="nucleotide sequence ID" value="NZ_NEWD01000007.1"/>
</dbReference>